<dbReference type="InterPro" id="IPR036705">
    <property type="entry name" value="Ribosyl_crysJ1_sf"/>
</dbReference>
<dbReference type="InterPro" id="IPR050792">
    <property type="entry name" value="ADP-ribosylglycohydrolase"/>
</dbReference>
<evidence type="ECO:0000256" key="25">
    <source>
        <dbReference type="PIRSR" id="PIRSR605502-1"/>
    </source>
</evidence>
<dbReference type="GO" id="GO:0006281">
    <property type="term" value="P:DNA repair"/>
    <property type="evidence" value="ECO:0007669"/>
    <property type="project" value="UniProtKB-KW"/>
</dbReference>
<protein>
    <recommendedName>
        <fullName evidence="17">ADP-ribosylhydrolase ARH3</fullName>
        <ecNumber evidence="7">3.2.1.143</ecNumber>
    </recommendedName>
    <alternativeName>
        <fullName evidence="18">ADP-ribose glycohydrolase ARH3</fullName>
    </alternativeName>
    <alternativeName>
        <fullName evidence="19">ADP-ribosylhydrolase 3</fullName>
    </alternativeName>
    <alternativeName>
        <fullName evidence="22">O-acetyl-ADP-ribose deacetylase ARH3</fullName>
    </alternativeName>
    <alternativeName>
        <fullName evidence="23">Poly(ADP-ribose) glycohydrolase ARH3</fullName>
    </alternativeName>
    <alternativeName>
        <fullName evidence="21">[Protein ADP-ribosylarginine] hydrolase-like protein 2</fullName>
    </alternativeName>
    <alternativeName>
        <fullName evidence="20">[Protein ADP-ribosylserine] hydrolase</fullName>
    </alternativeName>
</protein>
<feature type="non-terminal residue" evidence="26">
    <location>
        <position position="374"/>
    </location>
</feature>
<feature type="binding site" evidence="25">
    <location>
        <position position="327"/>
    </location>
    <ligand>
        <name>Mg(2+)</name>
        <dbReference type="ChEBI" id="CHEBI:18420"/>
        <label>1</label>
    </ligand>
</feature>
<dbReference type="GO" id="GO:0140290">
    <property type="term" value="P:peptidyl-serine ADP-deribosylation"/>
    <property type="evidence" value="ECO:0007669"/>
    <property type="project" value="UniProtKB-ARBA"/>
</dbReference>
<keyword evidence="10 25" id="KW-0479">Metal-binding</keyword>
<evidence type="ECO:0000313" key="26">
    <source>
        <dbReference type="EMBL" id="NXR74601.1"/>
    </source>
</evidence>
<evidence type="ECO:0000256" key="16">
    <source>
        <dbReference type="ARBA" id="ARBA00023242"/>
    </source>
</evidence>
<evidence type="ECO:0000256" key="6">
    <source>
        <dbReference type="ARBA" id="ARBA00011245"/>
    </source>
</evidence>
<comment type="subcellular location">
    <subcellularLocation>
        <location evidence="2">Chromosome</location>
    </subcellularLocation>
    <subcellularLocation>
        <location evidence="4">Cytoplasm</location>
    </subcellularLocation>
    <subcellularLocation>
        <location evidence="3">Mitochondrion matrix</location>
    </subcellularLocation>
    <subcellularLocation>
        <location evidence="1">Nucleus</location>
    </subcellularLocation>
</comment>
<dbReference type="AlphaFoldDB" id="A0A7L2NQM6"/>
<dbReference type="FunFam" id="1.10.4080.10:FF:000001">
    <property type="entry name" value="ADP-ribose glycohydrolase ARH3"/>
    <property type="match status" value="1"/>
</dbReference>
<dbReference type="Gene3D" id="1.10.4080.10">
    <property type="entry name" value="ADP-ribosylation/Crystallin J1"/>
    <property type="match status" value="1"/>
</dbReference>
<dbReference type="GO" id="GO:0046872">
    <property type="term" value="F:metal ion binding"/>
    <property type="evidence" value="ECO:0007669"/>
    <property type="project" value="UniProtKB-KW"/>
</dbReference>
<evidence type="ECO:0000256" key="7">
    <source>
        <dbReference type="ARBA" id="ARBA00012255"/>
    </source>
</evidence>
<feature type="binding site" evidence="25">
    <location>
        <position position="83"/>
    </location>
    <ligand>
        <name>Mg(2+)</name>
        <dbReference type="ChEBI" id="CHEBI:18420"/>
        <label>1</label>
    </ligand>
</feature>
<evidence type="ECO:0000256" key="12">
    <source>
        <dbReference type="ARBA" id="ARBA00022801"/>
    </source>
</evidence>
<dbReference type="OrthoDB" id="410104at2759"/>
<evidence type="ECO:0000256" key="23">
    <source>
        <dbReference type="ARBA" id="ARBA00043193"/>
    </source>
</evidence>
<feature type="binding site" evidence="25">
    <location>
        <position position="82"/>
    </location>
    <ligand>
        <name>Mg(2+)</name>
        <dbReference type="ChEBI" id="CHEBI:18420"/>
        <label>1</label>
    </ligand>
</feature>
<feature type="non-terminal residue" evidence="26">
    <location>
        <position position="1"/>
    </location>
</feature>
<comment type="catalytic activity">
    <reaction evidence="24">
        <text>alpha-NAD(+) + H2O = ADP-D-ribose + nicotinamide + H(+)</text>
        <dbReference type="Rhea" id="RHEA:68792"/>
        <dbReference type="ChEBI" id="CHEBI:15377"/>
        <dbReference type="ChEBI" id="CHEBI:15378"/>
        <dbReference type="ChEBI" id="CHEBI:17154"/>
        <dbReference type="ChEBI" id="CHEBI:57967"/>
        <dbReference type="ChEBI" id="CHEBI:77017"/>
    </reaction>
</comment>
<evidence type="ECO:0000256" key="18">
    <source>
        <dbReference type="ARBA" id="ARBA00042398"/>
    </source>
</evidence>
<evidence type="ECO:0000256" key="24">
    <source>
        <dbReference type="ARBA" id="ARBA00049015"/>
    </source>
</evidence>
<dbReference type="GO" id="GO:0005694">
    <property type="term" value="C:chromosome"/>
    <property type="evidence" value="ECO:0007669"/>
    <property type="project" value="UniProtKB-SubCell"/>
</dbReference>
<keyword evidence="27" id="KW-1185">Reference proteome</keyword>
<accession>A0A7L2NQM6</accession>
<evidence type="ECO:0000256" key="15">
    <source>
        <dbReference type="ARBA" id="ARBA00023204"/>
    </source>
</evidence>
<evidence type="ECO:0000313" key="27">
    <source>
        <dbReference type="Proteomes" id="UP000535705"/>
    </source>
</evidence>
<evidence type="ECO:0000256" key="14">
    <source>
        <dbReference type="ARBA" id="ARBA00023128"/>
    </source>
</evidence>
<evidence type="ECO:0000256" key="10">
    <source>
        <dbReference type="ARBA" id="ARBA00022723"/>
    </source>
</evidence>
<reference evidence="26 27" key="1">
    <citation type="submission" date="2019-09" db="EMBL/GenBank/DDBJ databases">
        <title>Bird 10,000 Genomes (B10K) Project - Family phase.</title>
        <authorList>
            <person name="Zhang G."/>
        </authorList>
    </citation>
    <scope>NUCLEOTIDE SEQUENCE [LARGE SCALE GENOMIC DNA]</scope>
    <source>
        <strain evidence="26">B10K-DU-002-42</strain>
        <tissue evidence="26">Muscle</tissue>
    </source>
</reference>
<dbReference type="EMBL" id="VWYP01010012">
    <property type="protein sequence ID" value="NXR74601.1"/>
    <property type="molecule type" value="Genomic_DNA"/>
</dbReference>
<comment type="similarity">
    <text evidence="5">Belongs to the ADP-ribosylglycohydrolase family.</text>
</comment>
<proteinExistence type="inferred from homology"/>
<evidence type="ECO:0000256" key="3">
    <source>
        <dbReference type="ARBA" id="ARBA00004305"/>
    </source>
</evidence>
<evidence type="ECO:0000256" key="4">
    <source>
        <dbReference type="ARBA" id="ARBA00004496"/>
    </source>
</evidence>
<keyword evidence="9" id="KW-0963">Cytoplasm</keyword>
<keyword evidence="15" id="KW-0234">DNA repair</keyword>
<gene>
    <name evidence="26" type="primary">Adprhl2</name>
    <name evidence="26" type="ORF">PYCJOC_R01726</name>
</gene>
<dbReference type="PANTHER" id="PTHR16222">
    <property type="entry name" value="ADP-RIBOSYLGLYCOHYDROLASE"/>
    <property type="match status" value="1"/>
</dbReference>
<evidence type="ECO:0000256" key="2">
    <source>
        <dbReference type="ARBA" id="ARBA00004286"/>
    </source>
</evidence>
<name>A0A7L2NQM6_PYCJO</name>
<comment type="subunit">
    <text evidence="6">Monomer.</text>
</comment>
<evidence type="ECO:0000256" key="5">
    <source>
        <dbReference type="ARBA" id="ARBA00010702"/>
    </source>
</evidence>
<dbReference type="GO" id="GO:0004649">
    <property type="term" value="F:poly(ADP-ribose) glycohydrolase activity"/>
    <property type="evidence" value="ECO:0007669"/>
    <property type="project" value="UniProtKB-EC"/>
</dbReference>
<evidence type="ECO:0000256" key="8">
    <source>
        <dbReference type="ARBA" id="ARBA00022454"/>
    </source>
</evidence>
<evidence type="ECO:0000256" key="21">
    <source>
        <dbReference type="ARBA" id="ARBA00042850"/>
    </source>
</evidence>
<keyword evidence="11" id="KW-0227">DNA damage</keyword>
<dbReference type="InterPro" id="IPR005502">
    <property type="entry name" value="Ribosyl_crysJ1"/>
</dbReference>
<dbReference type="Pfam" id="PF03747">
    <property type="entry name" value="ADP_ribosyl_GH"/>
    <property type="match status" value="1"/>
</dbReference>
<keyword evidence="12 26" id="KW-0378">Hydrolase</keyword>
<evidence type="ECO:0000256" key="19">
    <source>
        <dbReference type="ARBA" id="ARBA00042471"/>
    </source>
</evidence>
<keyword evidence="8" id="KW-0158">Chromosome</keyword>
<evidence type="ECO:0000256" key="13">
    <source>
        <dbReference type="ARBA" id="ARBA00022842"/>
    </source>
</evidence>
<sequence>MAAAGLASGSGRLPARPRPGPARFRGCLAGALLGDCLGAVFEGRSVVKLPELMSFLKGLEPALPEEGGEAAGSARGESLPYTDDTAMSRSVVQSLLAKREFDEVDMAKRFAEEYKKEPNRGYGMAVVNVFKKLLSPKCNDVFEPARAQFNGKGSYGNGGAMRVAGISLVYSDVQDVKKFAKLSAELTHANSLGYNGAILQALAVHLALQEGLSRETFLEQLISHMEHVEADDKSLSDARALGFEDLPFSRRLKKIKEFLELSNVPKADVLFELGCVPGNGIAALRSVPTAIYSFLRCMDTDPDIPEHYNALQRTIIYCISLGGDTDTIATMAGAIAGAYYGEEQVPPSWEQSCEAFQETQRMAKSLYELYCQRL</sequence>
<feature type="binding site" evidence="25">
    <location>
        <position position="84"/>
    </location>
    <ligand>
        <name>Mg(2+)</name>
        <dbReference type="ChEBI" id="CHEBI:18420"/>
        <label>1</label>
    </ligand>
</feature>
<dbReference type="GO" id="GO:0005634">
    <property type="term" value="C:nucleus"/>
    <property type="evidence" value="ECO:0007669"/>
    <property type="project" value="UniProtKB-SubCell"/>
</dbReference>
<keyword evidence="16" id="KW-0539">Nucleus</keyword>
<keyword evidence="14" id="KW-0496">Mitochondrion</keyword>
<dbReference type="Proteomes" id="UP000535705">
    <property type="component" value="Unassembled WGS sequence"/>
</dbReference>
<evidence type="ECO:0000256" key="20">
    <source>
        <dbReference type="ARBA" id="ARBA00042722"/>
    </source>
</evidence>
<evidence type="ECO:0000256" key="1">
    <source>
        <dbReference type="ARBA" id="ARBA00004123"/>
    </source>
</evidence>
<evidence type="ECO:0000256" key="11">
    <source>
        <dbReference type="ARBA" id="ARBA00022763"/>
    </source>
</evidence>
<dbReference type="SUPFAM" id="SSF101478">
    <property type="entry name" value="ADP-ribosylglycohydrolase"/>
    <property type="match status" value="1"/>
</dbReference>
<evidence type="ECO:0000256" key="22">
    <source>
        <dbReference type="ARBA" id="ARBA00043187"/>
    </source>
</evidence>
<feature type="binding site" evidence="25">
    <location>
        <position position="324"/>
    </location>
    <ligand>
        <name>Mg(2+)</name>
        <dbReference type="ChEBI" id="CHEBI:18420"/>
        <label>1</label>
    </ligand>
</feature>
<feature type="binding site" evidence="25">
    <location>
        <position position="326"/>
    </location>
    <ligand>
        <name>Mg(2+)</name>
        <dbReference type="ChEBI" id="CHEBI:18420"/>
        <label>1</label>
    </ligand>
</feature>
<dbReference type="PANTHER" id="PTHR16222:SF24">
    <property type="entry name" value="ADP-RIBOSYLHYDROLASE ARH3"/>
    <property type="match status" value="1"/>
</dbReference>
<organism evidence="26 27">
    <name type="scientific">Pycnonotus jocosus</name>
    <name type="common">Red-whiskered bulbul</name>
    <name type="synonym">Lanius jocosus</name>
    <dbReference type="NCBI Taxonomy" id="182897"/>
    <lineage>
        <taxon>Eukaryota</taxon>
        <taxon>Metazoa</taxon>
        <taxon>Chordata</taxon>
        <taxon>Craniata</taxon>
        <taxon>Vertebrata</taxon>
        <taxon>Euteleostomi</taxon>
        <taxon>Archelosauria</taxon>
        <taxon>Archosauria</taxon>
        <taxon>Dinosauria</taxon>
        <taxon>Saurischia</taxon>
        <taxon>Theropoda</taxon>
        <taxon>Coelurosauria</taxon>
        <taxon>Aves</taxon>
        <taxon>Neognathae</taxon>
        <taxon>Neoaves</taxon>
        <taxon>Telluraves</taxon>
        <taxon>Australaves</taxon>
        <taxon>Passeriformes</taxon>
        <taxon>Sylvioidea</taxon>
        <taxon>Pycnonotidae</taxon>
        <taxon>Pycnonotus</taxon>
    </lineage>
</organism>
<dbReference type="GO" id="GO:0005759">
    <property type="term" value="C:mitochondrial matrix"/>
    <property type="evidence" value="ECO:0007669"/>
    <property type="project" value="UniProtKB-SubCell"/>
</dbReference>
<evidence type="ECO:0000256" key="9">
    <source>
        <dbReference type="ARBA" id="ARBA00022490"/>
    </source>
</evidence>
<dbReference type="EC" id="3.2.1.143" evidence="7"/>
<comment type="caution">
    <text evidence="26">The sequence shown here is derived from an EMBL/GenBank/DDBJ whole genome shotgun (WGS) entry which is preliminary data.</text>
</comment>
<keyword evidence="13 25" id="KW-0460">Magnesium</keyword>
<evidence type="ECO:0000256" key="17">
    <source>
        <dbReference type="ARBA" id="ARBA00041057"/>
    </source>
</evidence>
<comment type="cofactor">
    <cofactor evidence="25">
        <name>Mg(2+)</name>
        <dbReference type="ChEBI" id="CHEBI:18420"/>
    </cofactor>
    <text evidence="25">Binds 2 magnesium ions per subunit.</text>
</comment>